<evidence type="ECO:0000256" key="1">
    <source>
        <dbReference type="SAM" id="SignalP"/>
    </source>
</evidence>
<keyword evidence="1" id="KW-0732">Signal</keyword>
<dbReference type="EMBL" id="SAYB01000006">
    <property type="protein sequence ID" value="TXJ36039.1"/>
    <property type="molecule type" value="Genomic_DNA"/>
</dbReference>
<evidence type="ECO:0000313" key="3">
    <source>
        <dbReference type="Proteomes" id="UP000322814"/>
    </source>
</evidence>
<name>A0A5C8EDG4_9SPIR</name>
<feature type="signal peptide" evidence="1">
    <location>
        <begin position="1"/>
        <end position="22"/>
    </location>
</feature>
<feature type="chain" id="PRO_5023141139" evidence="1">
    <location>
        <begin position="23"/>
        <end position="176"/>
    </location>
</feature>
<accession>A0A5C8EDG4</accession>
<evidence type="ECO:0000313" key="2">
    <source>
        <dbReference type="EMBL" id="TXJ36039.1"/>
    </source>
</evidence>
<gene>
    <name evidence="2" type="ORF">EPJ78_08605</name>
</gene>
<dbReference type="PROSITE" id="PS51257">
    <property type="entry name" value="PROKAR_LIPOPROTEIN"/>
    <property type="match status" value="1"/>
</dbReference>
<dbReference type="Proteomes" id="UP000322814">
    <property type="component" value="Unassembled WGS sequence"/>
</dbReference>
<sequence length="176" mass="18256">MKHTKNILKSLLIMVMALSLLAVSCSKDEGGSKPTSPTSITITATDINNYLAPLKDNGVKIGDIATISTTVDIDVKANQTIAVSAIAVSSAQNINKESFAEALAGVVSGLSSDVIIIVDTSAIKSASNKDAANCVLKIKPSGQNKFDTTVTGITTGYTEANGLTITLAITPDKDWQ</sequence>
<proteinExistence type="predicted"/>
<protein>
    <submittedName>
        <fullName evidence="2">Uncharacterized protein</fullName>
    </submittedName>
</protein>
<dbReference type="AlphaFoldDB" id="A0A5C8EDG4"/>
<reference evidence="2 3" key="1">
    <citation type="journal article" date="1992" name="Lakartidningen">
        <title>[Penicillin V and not amoxicillin is the first choice preparation in acute otitis].</title>
        <authorList>
            <person name="Kamme C."/>
            <person name="Lundgren K."/>
            <person name="Prellner K."/>
        </authorList>
    </citation>
    <scope>NUCLEOTIDE SEQUENCE [LARGE SCALE GENOMIC DNA]</scope>
    <source>
        <strain evidence="2 3">PC4580III</strain>
    </source>
</reference>
<organism evidence="2 3">
    <name type="scientific">Brachyspira aalborgi</name>
    <dbReference type="NCBI Taxonomy" id="29522"/>
    <lineage>
        <taxon>Bacteria</taxon>
        <taxon>Pseudomonadati</taxon>
        <taxon>Spirochaetota</taxon>
        <taxon>Spirochaetia</taxon>
        <taxon>Brachyspirales</taxon>
        <taxon>Brachyspiraceae</taxon>
        <taxon>Brachyspira</taxon>
    </lineage>
</organism>
<dbReference type="RefSeq" id="WP_147771213.1">
    <property type="nucleotide sequence ID" value="NZ_SAYB01000006.1"/>
</dbReference>
<comment type="caution">
    <text evidence="2">The sequence shown here is derived from an EMBL/GenBank/DDBJ whole genome shotgun (WGS) entry which is preliminary data.</text>
</comment>